<keyword evidence="2" id="KW-0067">ATP-binding</keyword>
<name>A0A9Q0RXC7_9DIPT</name>
<evidence type="ECO:0000256" key="3">
    <source>
        <dbReference type="ARBA" id="ARBA00025768"/>
    </source>
</evidence>
<keyword evidence="1" id="KW-0547">Nucleotide-binding</keyword>
<dbReference type="InterPro" id="IPR013641">
    <property type="entry name" value="KTI12/PSTK"/>
</dbReference>
<dbReference type="Pfam" id="PF08433">
    <property type="entry name" value="KTI12"/>
    <property type="match status" value="1"/>
</dbReference>
<reference evidence="5" key="1">
    <citation type="submission" date="2022-07" db="EMBL/GenBank/DDBJ databases">
        <authorList>
            <person name="Trinca V."/>
            <person name="Uliana J.V.C."/>
            <person name="Torres T.T."/>
            <person name="Ward R.J."/>
            <person name="Monesi N."/>
        </authorList>
    </citation>
    <scope>NUCLEOTIDE SEQUENCE</scope>
    <source>
        <strain evidence="5">HSMRA1968</strain>
        <tissue evidence="5">Whole embryos</tissue>
    </source>
</reference>
<dbReference type="OrthoDB" id="9972657at2759"/>
<keyword evidence="6" id="KW-1185">Reference proteome</keyword>
<evidence type="ECO:0000313" key="5">
    <source>
        <dbReference type="EMBL" id="KAJ6636012.1"/>
    </source>
</evidence>
<evidence type="ECO:0000256" key="1">
    <source>
        <dbReference type="ARBA" id="ARBA00022741"/>
    </source>
</evidence>
<dbReference type="Proteomes" id="UP001151699">
    <property type="component" value="Chromosome C"/>
</dbReference>
<dbReference type="FunFam" id="3.40.50.300:FF:000827">
    <property type="entry name" value="KTI12 chromatin-associated homolog"/>
    <property type="match status" value="1"/>
</dbReference>
<dbReference type="AlphaFoldDB" id="A0A9Q0RXC7"/>
<proteinExistence type="inferred from homology"/>
<gene>
    <name evidence="5" type="primary">kti12</name>
    <name evidence="5" type="ORF">Bhyg_14599</name>
</gene>
<evidence type="ECO:0000256" key="2">
    <source>
        <dbReference type="ARBA" id="ARBA00022840"/>
    </source>
</evidence>
<sequence length="294" mass="33175">MPLIIISGLPSSGKSTRAQELHTFFTSQGKVVKIVTENVAIPKAGFQKNEYFADSQKEKIVRADLKSEALRLLNKDDVVILDAGNYIKGYRYELYCATKSARTSQCTIYCGIPKDTAWQFNCKRSKTEQNFGGTDDELDNSDIVYTKEIFDALCLRFEEPHGNSRWDSPLFTIFPEDEISFDEVYKALFESALPPPNKSTQNAPLSSTNYLFELDKLTQDVINTVIASRKIGVLGAVKYKNNLTINVPSDMNASQLNRLRRQFLNYNKLHTSTGSNLDSAAQLFVQFLNSNFNK</sequence>
<dbReference type="GO" id="GO:0006357">
    <property type="term" value="P:regulation of transcription by RNA polymerase II"/>
    <property type="evidence" value="ECO:0007669"/>
    <property type="project" value="UniProtKB-ARBA"/>
</dbReference>
<dbReference type="PANTHER" id="PTHR12435">
    <property type="match status" value="1"/>
</dbReference>
<dbReference type="EMBL" id="WJQU01000004">
    <property type="protein sequence ID" value="KAJ6636012.1"/>
    <property type="molecule type" value="Genomic_DNA"/>
</dbReference>
<accession>A0A9Q0RXC7</accession>
<dbReference type="InterPro" id="IPR027417">
    <property type="entry name" value="P-loop_NTPase"/>
</dbReference>
<evidence type="ECO:0000313" key="6">
    <source>
        <dbReference type="Proteomes" id="UP001151699"/>
    </source>
</evidence>
<comment type="caution">
    <text evidence="5">The sequence shown here is derived from an EMBL/GenBank/DDBJ whole genome shotgun (WGS) entry which is preliminary data.</text>
</comment>
<dbReference type="GO" id="GO:0005524">
    <property type="term" value="F:ATP binding"/>
    <property type="evidence" value="ECO:0007669"/>
    <property type="project" value="UniProtKB-KW"/>
</dbReference>
<dbReference type="Gene3D" id="3.40.50.300">
    <property type="entry name" value="P-loop containing nucleotide triphosphate hydrolases"/>
    <property type="match status" value="1"/>
</dbReference>
<dbReference type="GO" id="GO:0006400">
    <property type="term" value="P:tRNA modification"/>
    <property type="evidence" value="ECO:0007669"/>
    <property type="project" value="UniProtKB-ARBA"/>
</dbReference>
<evidence type="ECO:0000256" key="4">
    <source>
        <dbReference type="ARBA" id="ARBA00026170"/>
    </source>
</evidence>
<comment type="similarity">
    <text evidence="3">Belongs to the KTI12 family.</text>
</comment>
<protein>
    <recommendedName>
        <fullName evidence="4">Protein KTI12 homolog</fullName>
    </recommendedName>
</protein>
<dbReference type="SUPFAM" id="SSF52540">
    <property type="entry name" value="P-loop containing nucleoside triphosphate hydrolases"/>
    <property type="match status" value="1"/>
</dbReference>
<organism evidence="5 6">
    <name type="scientific">Pseudolycoriella hygida</name>
    <dbReference type="NCBI Taxonomy" id="35572"/>
    <lineage>
        <taxon>Eukaryota</taxon>
        <taxon>Metazoa</taxon>
        <taxon>Ecdysozoa</taxon>
        <taxon>Arthropoda</taxon>
        <taxon>Hexapoda</taxon>
        <taxon>Insecta</taxon>
        <taxon>Pterygota</taxon>
        <taxon>Neoptera</taxon>
        <taxon>Endopterygota</taxon>
        <taxon>Diptera</taxon>
        <taxon>Nematocera</taxon>
        <taxon>Sciaroidea</taxon>
        <taxon>Sciaridae</taxon>
        <taxon>Pseudolycoriella</taxon>
    </lineage>
</organism>